<protein>
    <recommendedName>
        <fullName evidence="1">VHS domain-containing protein</fullName>
    </recommendedName>
</protein>
<dbReference type="Proteomes" id="UP000494206">
    <property type="component" value="Unassembled WGS sequence"/>
</dbReference>
<dbReference type="PANTHER" id="PTHR45905:SF1">
    <property type="entry name" value="GOLGI-LOCALIZED, GAMMA-ADAPTIN EAR CONTAINING, ARF BINDING PROTEIN"/>
    <property type="match status" value="1"/>
</dbReference>
<dbReference type="GO" id="GO:0006893">
    <property type="term" value="P:Golgi to plasma membrane transport"/>
    <property type="evidence" value="ECO:0007669"/>
    <property type="project" value="TreeGrafter"/>
</dbReference>
<dbReference type="EMBL" id="CADEPM010000002">
    <property type="protein sequence ID" value="CAB3399469.1"/>
    <property type="molecule type" value="Genomic_DNA"/>
</dbReference>
<dbReference type="Pfam" id="PF00790">
    <property type="entry name" value="VHS"/>
    <property type="match status" value="1"/>
</dbReference>
<gene>
    <name evidence="2" type="ORF">CBOVIS_LOCUS2588</name>
</gene>
<evidence type="ECO:0000313" key="3">
    <source>
        <dbReference type="Proteomes" id="UP000494206"/>
    </source>
</evidence>
<dbReference type="PROSITE" id="PS50179">
    <property type="entry name" value="VHS"/>
    <property type="match status" value="1"/>
</dbReference>
<evidence type="ECO:0000313" key="2">
    <source>
        <dbReference type="EMBL" id="CAB3399469.1"/>
    </source>
</evidence>
<accession>A0A8S1EF81</accession>
<dbReference type="GO" id="GO:0043130">
    <property type="term" value="F:ubiquitin binding"/>
    <property type="evidence" value="ECO:0007669"/>
    <property type="project" value="InterPro"/>
</dbReference>
<dbReference type="GO" id="GO:0006886">
    <property type="term" value="P:intracellular protein transport"/>
    <property type="evidence" value="ECO:0007669"/>
    <property type="project" value="InterPro"/>
</dbReference>
<organism evidence="2 3">
    <name type="scientific">Caenorhabditis bovis</name>
    <dbReference type="NCBI Taxonomy" id="2654633"/>
    <lineage>
        <taxon>Eukaryota</taxon>
        <taxon>Metazoa</taxon>
        <taxon>Ecdysozoa</taxon>
        <taxon>Nematoda</taxon>
        <taxon>Chromadorea</taxon>
        <taxon>Rhabditida</taxon>
        <taxon>Rhabditina</taxon>
        <taxon>Rhabditomorpha</taxon>
        <taxon>Rhabditoidea</taxon>
        <taxon>Rhabditidae</taxon>
        <taxon>Peloderinae</taxon>
        <taxon>Caenorhabditis</taxon>
    </lineage>
</organism>
<dbReference type="Gene3D" id="2.60.40.1230">
    <property type="match status" value="1"/>
</dbReference>
<dbReference type="SUPFAM" id="SSF48464">
    <property type="entry name" value="ENTH/VHS domain"/>
    <property type="match status" value="1"/>
</dbReference>
<dbReference type="SMART" id="SM00288">
    <property type="entry name" value="VHS"/>
    <property type="match status" value="1"/>
</dbReference>
<dbReference type="InterPro" id="IPR027422">
    <property type="entry name" value="GGA1-3"/>
</dbReference>
<name>A0A8S1EF81_9PELO</name>
<dbReference type="GO" id="GO:0005802">
    <property type="term" value="C:trans-Golgi network"/>
    <property type="evidence" value="ECO:0007669"/>
    <property type="project" value="InterPro"/>
</dbReference>
<dbReference type="AlphaFoldDB" id="A0A8S1EF81"/>
<dbReference type="GO" id="GO:0035091">
    <property type="term" value="F:phosphatidylinositol binding"/>
    <property type="evidence" value="ECO:0007669"/>
    <property type="project" value="InterPro"/>
</dbReference>
<evidence type="ECO:0000259" key="1">
    <source>
        <dbReference type="PROSITE" id="PS50179"/>
    </source>
</evidence>
<keyword evidence="3" id="KW-1185">Reference proteome</keyword>
<dbReference type="OrthoDB" id="447025at2759"/>
<dbReference type="InterPro" id="IPR008942">
    <property type="entry name" value="ENTH_VHS"/>
</dbReference>
<sequence length="537" mass="61089">MVEINESKPLEYYIGKSTDAYLEKSERMRAWEELADRVNSEPISAAIAIDLLAHKIISPDQDEAYAAFETIDYLVRNCGEKIHEKVGKHRFLNNLVKVTTPRYLGSKTSPEVQAIAIKLLYTWQKTIRHITNFKDVYESLNENGVVTEDPIIPEEEIIVVPPPAPKRSLFSDKKNQICFKHYLKAKIWKICNLQMISLKYLFMKNIAHAKKLYAEFDRLRIDISAQHVGIGEYDPNTSKRLTSVAEQLQDLRSVLCVGVADLTESNDPMLPELISLIEKLNDDIPHEDELQKNQNRLNNKEKKSASLDQEELLLLNSPNEEEAKSDSTVDGSLLSKMIASDAFVEDVPFIGYDKYFHAAAEKKTLDKFEKSIFETNYLLDSRIPLTKSTSTDASKKNAMGVTRADLAIFEPKECILANKLPIVVLDRDGIRILLYAFEKEPNSAESKFIASIQNYSINFFTDVSLTFNTTMPNTTVQFQNIKKALPGYNTTRNNEPIDVFLSISTLQDVKQIDLDYCLTYNYATEHSVRGNVYVPLS</sequence>
<proteinExistence type="predicted"/>
<dbReference type="Gene3D" id="1.25.40.90">
    <property type="match status" value="1"/>
</dbReference>
<comment type="caution">
    <text evidence="2">The sequence shown here is derived from an EMBL/GenBank/DDBJ whole genome shotgun (WGS) entry which is preliminary data.</text>
</comment>
<reference evidence="2 3" key="1">
    <citation type="submission" date="2020-04" db="EMBL/GenBank/DDBJ databases">
        <authorList>
            <person name="Laetsch R D."/>
            <person name="Stevens L."/>
            <person name="Kumar S."/>
            <person name="Blaxter L. M."/>
        </authorList>
    </citation>
    <scope>NUCLEOTIDE SEQUENCE [LARGE SCALE GENOMIC DNA]</scope>
</reference>
<feature type="domain" description="VHS" evidence="1">
    <location>
        <begin position="33"/>
        <end position="148"/>
    </location>
</feature>
<dbReference type="GO" id="GO:0031267">
    <property type="term" value="F:small GTPase binding"/>
    <property type="evidence" value="ECO:0007669"/>
    <property type="project" value="InterPro"/>
</dbReference>
<dbReference type="InterPro" id="IPR002014">
    <property type="entry name" value="VHS_dom"/>
</dbReference>
<dbReference type="PANTHER" id="PTHR45905">
    <property type="entry name" value="GOLGI-LOCALIZED, GAMMA-ADAPTIN EAR CONTAINING, ARF BINDING PROTEIN"/>
    <property type="match status" value="1"/>
</dbReference>
<dbReference type="GO" id="GO:0034394">
    <property type="term" value="P:protein localization to cell surface"/>
    <property type="evidence" value="ECO:0007669"/>
    <property type="project" value="TreeGrafter"/>
</dbReference>